<reference evidence="3" key="1">
    <citation type="submission" date="2019-10" db="EMBL/GenBank/DDBJ databases">
        <title>Metagenomic sequencing of thiosulfate-disproportionating enrichment culture.</title>
        <authorList>
            <person name="Umezawa K."/>
            <person name="Kojima H."/>
            <person name="Fukui M."/>
        </authorList>
    </citation>
    <scope>NUCLEOTIDE SEQUENCE</scope>
    <source>
        <strain evidence="3">45J</strain>
    </source>
</reference>
<dbReference type="SUPFAM" id="SSF64182">
    <property type="entry name" value="DHH phosphoesterases"/>
    <property type="match status" value="1"/>
</dbReference>
<protein>
    <submittedName>
        <fullName evidence="3">Bifunctional oligoribonuclease/PAP phosphatase NrnA</fullName>
    </submittedName>
</protein>
<gene>
    <name evidence="3" type="ORF">A45J_0632</name>
</gene>
<dbReference type="AlphaFoldDB" id="A0A5J4L272"/>
<feature type="domain" description="DDH" evidence="1">
    <location>
        <begin position="17"/>
        <end position="162"/>
    </location>
</feature>
<dbReference type="Pfam" id="PF02272">
    <property type="entry name" value="DHHA1"/>
    <property type="match status" value="1"/>
</dbReference>
<feature type="domain" description="DHHA1" evidence="2">
    <location>
        <begin position="229"/>
        <end position="321"/>
    </location>
</feature>
<evidence type="ECO:0000259" key="1">
    <source>
        <dbReference type="Pfam" id="PF01368"/>
    </source>
</evidence>
<dbReference type="InterPro" id="IPR051319">
    <property type="entry name" value="Oligoribo/pAp-PDE_c-di-AMP_PDE"/>
</dbReference>
<dbReference type="EMBL" id="BLAB01000001">
    <property type="protein sequence ID" value="GER92901.1"/>
    <property type="molecule type" value="Genomic_DNA"/>
</dbReference>
<accession>A0A5J4L272</accession>
<dbReference type="PANTHER" id="PTHR47618">
    <property type="entry name" value="BIFUNCTIONAL OLIGORIBONUCLEASE AND PAP PHOSPHATASE NRNA"/>
    <property type="match status" value="1"/>
</dbReference>
<dbReference type="InterPro" id="IPR038763">
    <property type="entry name" value="DHH_sf"/>
</dbReference>
<evidence type="ECO:0000313" key="3">
    <source>
        <dbReference type="EMBL" id="GER92901.1"/>
    </source>
</evidence>
<dbReference type="GO" id="GO:0003676">
    <property type="term" value="F:nucleic acid binding"/>
    <property type="evidence" value="ECO:0007669"/>
    <property type="project" value="InterPro"/>
</dbReference>
<organism evidence="3">
    <name type="scientific">hot springs metagenome</name>
    <dbReference type="NCBI Taxonomy" id="433727"/>
    <lineage>
        <taxon>unclassified sequences</taxon>
        <taxon>metagenomes</taxon>
        <taxon>ecological metagenomes</taxon>
    </lineage>
</organism>
<name>A0A5J4L272_9ZZZZ</name>
<evidence type="ECO:0000259" key="2">
    <source>
        <dbReference type="Pfam" id="PF02272"/>
    </source>
</evidence>
<dbReference type="InterPro" id="IPR001667">
    <property type="entry name" value="DDH_dom"/>
</dbReference>
<dbReference type="Pfam" id="PF01368">
    <property type="entry name" value="DHH"/>
    <property type="match status" value="1"/>
</dbReference>
<sequence>MLPPEELINFIETEDNFLIATHINPDGDGIGSSIALSMSLQVLGKKTVLLCKDLVPGQYKFLPGNESFYTLEQLKAQETKFKDYKNLILVDCNDLDRISDSTPTLNYSCSAVIDHHASERPFGNIRWVVPDAAATGLMIYYLIKRLGIKLTYEMAVNLYAAIAVDTGNFRYENTTSSVLRVASDLIDAGARPYVIYRHLFEAWSEGRFNLFMQVLNTLEKKDKIAIVKVTRKMFEDTSTSAEDTEHFVEFLKIMADVDVSVLFREIDDTHYKISLRSKDDIDVTIVAEAFGGGGHKNAAGCRIKADFETAKKELIGKIKQIMLN</sequence>
<dbReference type="InterPro" id="IPR003156">
    <property type="entry name" value="DHHA1_dom"/>
</dbReference>
<proteinExistence type="predicted"/>
<comment type="caution">
    <text evidence="3">The sequence shown here is derived from an EMBL/GenBank/DDBJ whole genome shotgun (WGS) entry which is preliminary data.</text>
</comment>
<dbReference type="Gene3D" id="3.90.1640.10">
    <property type="entry name" value="inorganic pyrophosphatase (n-terminal core)"/>
    <property type="match status" value="1"/>
</dbReference>
<dbReference type="Gene3D" id="3.10.310.30">
    <property type="match status" value="1"/>
</dbReference>
<dbReference type="PANTHER" id="PTHR47618:SF1">
    <property type="entry name" value="BIFUNCTIONAL OLIGORIBONUCLEASE AND PAP PHOSPHATASE NRNA"/>
    <property type="match status" value="1"/>
</dbReference>